<dbReference type="EMBL" id="JAUIZM010000001">
    <property type="protein sequence ID" value="KAK1400457.1"/>
    <property type="molecule type" value="Genomic_DNA"/>
</dbReference>
<protein>
    <recommendedName>
        <fullName evidence="5">Pentatricopeptide repeat-containing protein</fullName>
    </recommendedName>
</protein>
<dbReference type="InterPro" id="IPR011990">
    <property type="entry name" value="TPR-like_helical_dom_sf"/>
</dbReference>
<dbReference type="Gene3D" id="1.25.40.10">
    <property type="entry name" value="Tetratricopeptide repeat domain"/>
    <property type="match status" value="1"/>
</dbReference>
<dbReference type="PANTHER" id="PTHR45613:SF207">
    <property type="entry name" value="OS08G0300700 PROTEIN"/>
    <property type="match status" value="1"/>
</dbReference>
<evidence type="ECO:0000256" key="2">
    <source>
        <dbReference type="PROSITE-ProRule" id="PRU00708"/>
    </source>
</evidence>
<organism evidence="3 4">
    <name type="scientific">Heracleum sosnowskyi</name>
    <dbReference type="NCBI Taxonomy" id="360622"/>
    <lineage>
        <taxon>Eukaryota</taxon>
        <taxon>Viridiplantae</taxon>
        <taxon>Streptophyta</taxon>
        <taxon>Embryophyta</taxon>
        <taxon>Tracheophyta</taxon>
        <taxon>Spermatophyta</taxon>
        <taxon>Magnoliopsida</taxon>
        <taxon>eudicotyledons</taxon>
        <taxon>Gunneridae</taxon>
        <taxon>Pentapetalae</taxon>
        <taxon>asterids</taxon>
        <taxon>campanulids</taxon>
        <taxon>Apiales</taxon>
        <taxon>Apiaceae</taxon>
        <taxon>Apioideae</taxon>
        <taxon>apioid superclade</taxon>
        <taxon>Tordylieae</taxon>
        <taxon>Tordyliinae</taxon>
        <taxon>Heracleum</taxon>
    </lineage>
</organism>
<dbReference type="PANTHER" id="PTHR45613">
    <property type="entry name" value="PENTATRICOPEPTIDE REPEAT-CONTAINING PROTEIN"/>
    <property type="match status" value="1"/>
</dbReference>
<evidence type="ECO:0000313" key="3">
    <source>
        <dbReference type="EMBL" id="KAK1400457.1"/>
    </source>
</evidence>
<evidence type="ECO:0000313" key="4">
    <source>
        <dbReference type="Proteomes" id="UP001237642"/>
    </source>
</evidence>
<proteinExistence type="predicted"/>
<dbReference type="Pfam" id="PF13041">
    <property type="entry name" value="PPR_2"/>
    <property type="match status" value="1"/>
</dbReference>
<reference evidence="3" key="1">
    <citation type="submission" date="2023-02" db="EMBL/GenBank/DDBJ databases">
        <title>Genome of toxic invasive species Heracleum sosnowskyi carries increased number of genes despite the absence of recent whole-genome duplications.</title>
        <authorList>
            <person name="Schelkunov M."/>
            <person name="Shtratnikova V."/>
            <person name="Makarenko M."/>
            <person name="Klepikova A."/>
            <person name="Omelchenko D."/>
            <person name="Novikova G."/>
            <person name="Obukhova E."/>
            <person name="Bogdanov V."/>
            <person name="Penin A."/>
            <person name="Logacheva M."/>
        </authorList>
    </citation>
    <scope>NUCLEOTIDE SEQUENCE</scope>
    <source>
        <strain evidence="3">Hsosn_3</strain>
        <tissue evidence="3">Leaf</tissue>
    </source>
</reference>
<dbReference type="InterPro" id="IPR002885">
    <property type="entry name" value="PPR_rpt"/>
</dbReference>
<evidence type="ECO:0008006" key="5">
    <source>
        <dbReference type="Google" id="ProtNLM"/>
    </source>
</evidence>
<evidence type="ECO:0000256" key="1">
    <source>
        <dbReference type="ARBA" id="ARBA00022737"/>
    </source>
</evidence>
<dbReference type="PROSITE" id="PS51375">
    <property type="entry name" value="PPR"/>
    <property type="match status" value="2"/>
</dbReference>
<reference evidence="3" key="2">
    <citation type="submission" date="2023-05" db="EMBL/GenBank/DDBJ databases">
        <authorList>
            <person name="Schelkunov M.I."/>
        </authorList>
    </citation>
    <scope>NUCLEOTIDE SEQUENCE</scope>
    <source>
        <strain evidence="3">Hsosn_3</strain>
        <tissue evidence="3">Leaf</tissue>
    </source>
</reference>
<dbReference type="Pfam" id="PF01535">
    <property type="entry name" value="PPR"/>
    <property type="match status" value="1"/>
</dbReference>
<feature type="repeat" description="PPR" evidence="2">
    <location>
        <begin position="44"/>
        <end position="79"/>
    </location>
</feature>
<dbReference type="AlphaFoldDB" id="A0AAD8N8Z9"/>
<gene>
    <name evidence="3" type="ORF">POM88_000062</name>
</gene>
<keyword evidence="1" id="KW-0677">Repeat</keyword>
<dbReference type="NCBIfam" id="TIGR00756">
    <property type="entry name" value="PPR"/>
    <property type="match status" value="2"/>
</dbReference>
<keyword evidence="4" id="KW-1185">Reference proteome</keyword>
<name>A0AAD8N8Z9_9APIA</name>
<sequence>MNTRNIFPNVRTFSILVDAYGKEGMVKDAEDVIEFMIRRGHYPNVVTYNSLMDGYCLRGQVDKALAVLETTMKTRGIVPNTRLTPTIETYNTILQGSFHTGRHVEAQIFFKEKMMLNKGLEIKLIIGILERNVQLKALRLSAEDSSMQNSLDPIQGETMTLRSCTWRSIDITGMATVGQ</sequence>
<feature type="repeat" description="PPR" evidence="2">
    <location>
        <begin position="9"/>
        <end position="43"/>
    </location>
</feature>
<comment type="caution">
    <text evidence="3">The sequence shown here is derived from an EMBL/GenBank/DDBJ whole genome shotgun (WGS) entry which is preliminary data.</text>
</comment>
<dbReference type="Proteomes" id="UP001237642">
    <property type="component" value="Unassembled WGS sequence"/>
</dbReference>
<accession>A0AAD8N8Z9</accession>